<reference evidence="14 15" key="1">
    <citation type="submission" date="2018-11" db="EMBL/GenBank/DDBJ databases">
        <title>Mesobaculum littorinae gen. nov., sp. nov., isolated from Littorina scabra that represents a novel genus of the order Rhodobacteraceae.</title>
        <authorList>
            <person name="Li F."/>
        </authorList>
    </citation>
    <scope>NUCLEOTIDE SEQUENCE [LARGE SCALE GENOMIC DNA]</scope>
    <source>
        <strain evidence="14 15">M0103</strain>
    </source>
</reference>
<evidence type="ECO:0000256" key="5">
    <source>
        <dbReference type="ARBA" id="ARBA00022679"/>
    </source>
</evidence>
<evidence type="ECO:0000313" key="14">
    <source>
        <dbReference type="EMBL" id="RVV97672.1"/>
    </source>
</evidence>
<dbReference type="Pfam" id="PF01288">
    <property type="entry name" value="HPPK"/>
    <property type="match status" value="1"/>
</dbReference>
<sequence>MSGRRAVLVALGGNLPLGTQASAASLERALVLLDRPEFRLVRRSRMFRTPAFPAGAGPDFANAAAVFVSALPAERILARLHAVERALGRRRRQRWGPRTVDLDLLAVGGAVLPDALTLRRWQRLPLARQMRETPDRVLLPHPRLQDRGFVLVPLAEVAPGWRHPLSHRSVAEMAADLPAAARAGIEPL</sequence>
<comment type="similarity">
    <text evidence="2">Belongs to the HPPK family.</text>
</comment>
<dbReference type="PANTHER" id="PTHR43071:SF1">
    <property type="entry name" value="2-AMINO-4-HYDROXY-6-HYDROXYMETHYLDIHYDROPTERIDINE PYROPHOSPHOKINASE"/>
    <property type="match status" value="1"/>
</dbReference>
<accession>A0A438AG51</accession>
<dbReference type="EC" id="2.7.6.3" evidence="3"/>
<keyword evidence="15" id="KW-1185">Reference proteome</keyword>
<keyword evidence="6" id="KW-0547">Nucleotide-binding</keyword>
<dbReference type="Gene3D" id="3.30.70.560">
    <property type="entry name" value="7,8-Dihydro-6-hydroxymethylpterin-pyrophosphokinase HPPK"/>
    <property type="match status" value="1"/>
</dbReference>
<dbReference type="Proteomes" id="UP000285908">
    <property type="component" value="Unassembled WGS sequence"/>
</dbReference>
<dbReference type="OrthoDB" id="9808041at2"/>
<evidence type="ECO:0000256" key="2">
    <source>
        <dbReference type="ARBA" id="ARBA00005810"/>
    </source>
</evidence>
<dbReference type="CDD" id="cd00483">
    <property type="entry name" value="HPPK"/>
    <property type="match status" value="1"/>
</dbReference>
<dbReference type="PROSITE" id="PS00794">
    <property type="entry name" value="HPPK"/>
    <property type="match status" value="1"/>
</dbReference>
<dbReference type="PANTHER" id="PTHR43071">
    <property type="entry name" value="2-AMINO-4-HYDROXY-6-HYDROXYMETHYLDIHYDROPTERIDINE PYROPHOSPHOKINASE"/>
    <property type="match status" value="1"/>
</dbReference>
<dbReference type="GO" id="GO:0046656">
    <property type="term" value="P:folic acid biosynthetic process"/>
    <property type="evidence" value="ECO:0007669"/>
    <property type="project" value="UniProtKB-KW"/>
</dbReference>
<evidence type="ECO:0000313" key="15">
    <source>
        <dbReference type="Proteomes" id="UP000285908"/>
    </source>
</evidence>
<comment type="function">
    <text evidence="10">Catalyzes the transfer of pyrophosphate from adenosine triphosphate (ATP) to 6-hydroxymethyl-7,8-dihydropterin, an enzymatic step in folate biosynthesis pathway.</text>
</comment>
<evidence type="ECO:0000256" key="11">
    <source>
        <dbReference type="ARBA" id="ARBA00029766"/>
    </source>
</evidence>
<dbReference type="NCBIfam" id="TIGR01498">
    <property type="entry name" value="folK"/>
    <property type="match status" value="1"/>
</dbReference>
<keyword evidence="7 14" id="KW-0418">Kinase</keyword>
<evidence type="ECO:0000256" key="7">
    <source>
        <dbReference type="ARBA" id="ARBA00022777"/>
    </source>
</evidence>
<evidence type="ECO:0000256" key="6">
    <source>
        <dbReference type="ARBA" id="ARBA00022741"/>
    </source>
</evidence>
<evidence type="ECO:0000256" key="4">
    <source>
        <dbReference type="ARBA" id="ARBA00016218"/>
    </source>
</evidence>
<dbReference type="EMBL" id="RQXX01000004">
    <property type="protein sequence ID" value="RVV97672.1"/>
    <property type="molecule type" value="Genomic_DNA"/>
</dbReference>
<dbReference type="AlphaFoldDB" id="A0A438AG51"/>
<dbReference type="GO" id="GO:0005524">
    <property type="term" value="F:ATP binding"/>
    <property type="evidence" value="ECO:0007669"/>
    <property type="project" value="UniProtKB-KW"/>
</dbReference>
<dbReference type="UniPathway" id="UPA00077">
    <property type="reaction ID" value="UER00155"/>
</dbReference>
<keyword evidence="5 14" id="KW-0808">Transferase</keyword>
<evidence type="ECO:0000259" key="13">
    <source>
        <dbReference type="PROSITE" id="PS00794"/>
    </source>
</evidence>
<evidence type="ECO:0000256" key="1">
    <source>
        <dbReference type="ARBA" id="ARBA00005051"/>
    </source>
</evidence>
<comment type="pathway">
    <text evidence="1">Cofactor biosynthesis; tetrahydrofolate biosynthesis; 2-amino-4-hydroxy-6-hydroxymethyl-7,8-dihydropteridine diphosphate from 7,8-dihydroneopterin triphosphate: step 4/4.</text>
</comment>
<evidence type="ECO:0000256" key="10">
    <source>
        <dbReference type="ARBA" id="ARBA00029409"/>
    </source>
</evidence>
<evidence type="ECO:0000256" key="9">
    <source>
        <dbReference type="ARBA" id="ARBA00022909"/>
    </source>
</evidence>
<name>A0A438AG51_9RHOB</name>
<dbReference type="GO" id="GO:0003848">
    <property type="term" value="F:2-amino-4-hydroxy-6-hydroxymethyldihydropteridine diphosphokinase activity"/>
    <property type="evidence" value="ECO:0007669"/>
    <property type="project" value="UniProtKB-EC"/>
</dbReference>
<comment type="caution">
    <text evidence="14">The sequence shown here is derived from an EMBL/GenBank/DDBJ whole genome shotgun (WGS) entry which is preliminary data.</text>
</comment>
<dbReference type="InterPro" id="IPR035907">
    <property type="entry name" value="Hppk_sf"/>
</dbReference>
<protein>
    <recommendedName>
        <fullName evidence="4">2-amino-4-hydroxy-6-hydroxymethyldihydropteridine pyrophosphokinase</fullName>
        <ecNumber evidence="3">2.7.6.3</ecNumber>
    </recommendedName>
    <alternativeName>
        <fullName evidence="11">6-hydroxymethyl-7,8-dihydropterin pyrophosphokinase</fullName>
    </alternativeName>
    <alternativeName>
        <fullName evidence="12">7,8-dihydro-6-hydroxymethylpterin-pyrophosphokinase</fullName>
    </alternativeName>
</protein>
<dbReference type="GO" id="GO:0046654">
    <property type="term" value="P:tetrahydrofolate biosynthetic process"/>
    <property type="evidence" value="ECO:0007669"/>
    <property type="project" value="UniProtKB-UniPathway"/>
</dbReference>
<evidence type="ECO:0000256" key="12">
    <source>
        <dbReference type="ARBA" id="ARBA00033413"/>
    </source>
</evidence>
<dbReference type="GO" id="GO:0016301">
    <property type="term" value="F:kinase activity"/>
    <property type="evidence" value="ECO:0007669"/>
    <property type="project" value="UniProtKB-KW"/>
</dbReference>
<organism evidence="14 15">
    <name type="scientific">Mesobaculum littorinae</name>
    <dbReference type="NCBI Taxonomy" id="2486419"/>
    <lineage>
        <taxon>Bacteria</taxon>
        <taxon>Pseudomonadati</taxon>
        <taxon>Pseudomonadota</taxon>
        <taxon>Alphaproteobacteria</taxon>
        <taxon>Rhodobacterales</taxon>
        <taxon>Roseobacteraceae</taxon>
        <taxon>Mesobaculum</taxon>
    </lineage>
</organism>
<dbReference type="InterPro" id="IPR000550">
    <property type="entry name" value="Hppk"/>
</dbReference>
<evidence type="ECO:0000256" key="8">
    <source>
        <dbReference type="ARBA" id="ARBA00022840"/>
    </source>
</evidence>
<evidence type="ECO:0000256" key="3">
    <source>
        <dbReference type="ARBA" id="ARBA00013253"/>
    </source>
</evidence>
<feature type="domain" description="7,8-dihydro-6-hydroxymethylpterin-pyrophosphokinase" evidence="13">
    <location>
        <begin position="94"/>
        <end position="105"/>
    </location>
</feature>
<dbReference type="SUPFAM" id="SSF55083">
    <property type="entry name" value="6-hydroxymethyl-7,8-dihydropterin pyrophosphokinase, HPPK"/>
    <property type="match status" value="1"/>
</dbReference>
<keyword evidence="9" id="KW-0289">Folate biosynthesis</keyword>
<gene>
    <name evidence="14" type="primary">folK</name>
    <name evidence="14" type="ORF">EKE94_13170</name>
</gene>
<proteinExistence type="inferred from homology"/>
<keyword evidence="8" id="KW-0067">ATP-binding</keyword>